<reference evidence="1" key="2">
    <citation type="journal article" date="2015" name="Data Brief">
        <title>Shoot transcriptome of the giant reed, Arundo donax.</title>
        <authorList>
            <person name="Barrero R.A."/>
            <person name="Guerrero F.D."/>
            <person name="Moolhuijzen P."/>
            <person name="Goolsby J.A."/>
            <person name="Tidwell J."/>
            <person name="Bellgard S.E."/>
            <person name="Bellgard M.I."/>
        </authorList>
    </citation>
    <scope>NUCLEOTIDE SEQUENCE</scope>
    <source>
        <tissue evidence="1">Shoot tissue taken approximately 20 cm above the soil surface</tissue>
    </source>
</reference>
<evidence type="ECO:0000313" key="1">
    <source>
        <dbReference type="EMBL" id="JAD29451.1"/>
    </source>
</evidence>
<protein>
    <submittedName>
        <fullName evidence="1">Uncharacterized protein</fullName>
    </submittedName>
</protein>
<dbReference type="AlphaFoldDB" id="A0A0A8YSH8"/>
<accession>A0A0A8YSH8</accession>
<name>A0A0A8YSH8_ARUDO</name>
<organism evidence="1">
    <name type="scientific">Arundo donax</name>
    <name type="common">Giant reed</name>
    <name type="synonym">Donax arundinaceus</name>
    <dbReference type="NCBI Taxonomy" id="35708"/>
    <lineage>
        <taxon>Eukaryota</taxon>
        <taxon>Viridiplantae</taxon>
        <taxon>Streptophyta</taxon>
        <taxon>Embryophyta</taxon>
        <taxon>Tracheophyta</taxon>
        <taxon>Spermatophyta</taxon>
        <taxon>Magnoliopsida</taxon>
        <taxon>Liliopsida</taxon>
        <taxon>Poales</taxon>
        <taxon>Poaceae</taxon>
        <taxon>PACMAD clade</taxon>
        <taxon>Arundinoideae</taxon>
        <taxon>Arundineae</taxon>
        <taxon>Arundo</taxon>
    </lineage>
</organism>
<dbReference type="EMBL" id="GBRH01268444">
    <property type="protein sequence ID" value="JAD29451.1"/>
    <property type="molecule type" value="Transcribed_RNA"/>
</dbReference>
<proteinExistence type="predicted"/>
<sequence>MTLRILNSNISKLRYRKSRG</sequence>
<reference evidence="1" key="1">
    <citation type="submission" date="2014-09" db="EMBL/GenBank/DDBJ databases">
        <authorList>
            <person name="Magalhaes I.L.F."/>
            <person name="Oliveira U."/>
            <person name="Santos F.R."/>
            <person name="Vidigal T.H.D.A."/>
            <person name="Brescovit A.D."/>
            <person name="Santos A.J."/>
        </authorList>
    </citation>
    <scope>NUCLEOTIDE SEQUENCE</scope>
    <source>
        <tissue evidence="1">Shoot tissue taken approximately 20 cm above the soil surface</tissue>
    </source>
</reference>